<dbReference type="GO" id="GO:0005737">
    <property type="term" value="C:cytoplasm"/>
    <property type="evidence" value="ECO:0007669"/>
    <property type="project" value="TreeGrafter"/>
</dbReference>
<dbReference type="Proteomes" id="UP000271031">
    <property type="component" value="Unassembled WGS sequence"/>
</dbReference>
<dbReference type="InterPro" id="IPR005000">
    <property type="entry name" value="Aldolase/citrate-lyase_domain"/>
</dbReference>
<feature type="domain" description="HpcH/HpaI aldolase/citrate lyase" evidence="4">
    <location>
        <begin position="25"/>
        <end position="234"/>
    </location>
</feature>
<dbReference type="OrthoDB" id="86160at2"/>
<dbReference type="AlphaFoldDB" id="A0A3M8DYL7"/>
<organism evidence="5 6">
    <name type="scientific">Brevibacillus fluminis</name>
    <dbReference type="NCBI Taxonomy" id="511487"/>
    <lineage>
        <taxon>Bacteria</taxon>
        <taxon>Bacillati</taxon>
        <taxon>Bacillota</taxon>
        <taxon>Bacilli</taxon>
        <taxon>Bacillales</taxon>
        <taxon>Paenibacillaceae</taxon>
        <taxon>Brevibacillus</taxon>
    </lineage>
</organism>
<evidence type="ECO:0000313" key="6">
    <source>
        <dbReference type="Proteomes" id="UP000271031"/>
    </source>
</evidence>
<accession>A0A3M8DYL7</accession>
<dbReference type="InterPro" id="IPR015813">
    <property type="entry name" value="Pyrv/PenolPyrv_kinase-like_dom"/>
</dbReference>
<sequence length="255" mass="27199">MMTNAVKEKLKKGEPALGALVGMYAPDLVEMIGYAGFDFVLIDNEHGAFSQREIEQMIRAAELAAIVPIVRVSYDPSDIQKALDLGAKGIQVPMVNTREEAEKVVKRAKFPPIGQRGAAFITRSARFGIDGGKLYLDAADEQTLIIVHIETPEAVANFAEIVTVPGVDAAFIGPTDLSISLGYKEAGASHPEFQQVMQRLYETARELNVPLGNIATSAAGVRDELGRGTSLVAVVTTSVIMASLSQVAGARDASK</sequence>
<reference evidence="5 6" key="1">
    <citation type="submission" date="2018-10" db="EMBL/GenBank/DDBJ databases">
        <title>Phylogenomics of Brevibacillus.</title>
        <authorList>
            <person name="Dunlap C."/>
        </authorList>
    </citation>
    <scope>NUCLEOTIDE SEQUENCE [LARGE SCALE GENOMIC DNA]</scope>
    <source>
        <strain evidence="5 6">JCM 15716</strain>
    </source>
</reference>
<dbReference type="Pfam" id="PF03328">
    <property type="entry name" value="HpcH_HpaI"/>
    <property type="match status" value="1"/>
</dbReference>
<evidence type="ECO:0000313" key="5">
    <source>
        <dbReference type="EMBL" id="RNB92067.1"/>
    </source>
</evidence>
<evidence type="ECO:0000256" key="3">
    <source>
        <dbReference type="ARBA" id="ARBA00023239"/>
    </source>
</evidence>
<dbReference type="InterPro" id="IPR050251">
    <property type="entry name" value="HpcH-HpaI_aldolase"/>
</dbReference>
<dbReference type="SUPFAM" id="SSF51621">
    <property type="entry name" value="Phosphoenolpyruvate/pyruvate domain"/>
    <property type="match status" value="1"/>
</dbReference>
<keyword evidence="3" id="KW-0456">Lyase</keyword>
<gene>
    <name evidence="5" type="ORF">EDM56_04560</name>
</gene>
<comment type="caution">
    <text evidence="5">The sequence shown here is derived from an EMBL/GenBank/DDBJ whole genome shotgun (WGS) entry which is preliminary data.</text>
</comment>
<dbReference type="Gene3D" id="3.20.20.60">
    <property type="entry name" value="Phosphoenolpyruvate-binding domains"/>
    <property type="match status" value="1"/>
</dbReference>
<keyword evidence="2" id="KW-0479">Metal-binding</keyword>
<protein>
    <recommendedName>
        <fullName evidence="4">HpcH/HpaI aldolase/citrate lyase domain-containing protein</fullName>
    </recommendedName>
</protein>
<evidence type="ECO:0000259" key="4">
    <source>
        <dbReference type="Pfam" id="PF03328"/>
    </source>
</evidence>
<evidence type="ECO:0000256" key="2">
    <source>
        <dbReference type="ARBA" id="ARBA00022723"/>
    </source>
</evidence>
<proteinExistence type="inferred from homology"/>
<comment type="similarity">
    <text evidence="1">Belongs to the HpcH/HpaI aldolase family.</text>
</comment>
<dbReference type="PANTHER" id="PTHR30502:SF0">
    <property type="entry name" value="PHOSPHOENOLPYRUVATE CARBOXYLASE FAMILY PROTEIN"/>
    <property type="match status" value="1"/>
</dbReference>
<dbReference type="GO" id="GO:0046872">
    <property type="term" value="F:metal ion binding"/>
    <property type="evidence" value="ECO:0007669"/>
    <property type="project" value="UniProtKB-KW"/>
</dbReference>
<dbReference type="EMBL" id="RHHQ01000004">
    <property type="protein sequence ID" value="RNB92067.1"/>
    <property type="molecule type" value="Genomic_DNA"/>
</dbReference>
<name>A0A3M8DYL7_9BACL</name>
<dbReference type="GO" id="GO:0016832">
    <property type="term" value="F:aldehyde-lyase activity"/>
    <property type="evidence" value="ECO:0007669"/>
    <property type="project" value="TreeGrafter"/>
</dbReference>
<keyword evidence="6" id="KW-1185">Reference proteome</keyword>
<dbReference type="InterPro" id="IPR040442">
    <property type="entry name" value="Pyrv_kinase-like_dom_sf"/>
</dbReference>
<evidence type="ECO:0000256" key="1">
    <source>
        <dbReference type="ARBA" id="ARBA00005568"/>
    </source>
</evidence>
<dbReference type="PANTHER" id="PTHR30502">
    <property type="entry name" value="2-KETO-3-DEOXY-L-RHAMNONATE ALDOLASE"/>
    <property type="match status" value="1"/>
</dbReference>